<comment type="catalytic activity">
    <reaction evidence="1">
        <text>Hydrolyzes the link between N-acetylmuramoyl residues and L-amino acid residues in certain cell-wall glycopeptides.</text>
        <dbReference type="EC" id="3.5.1.28"/>
    </reaction>
</comment>
<dbReference type="CDD" id="cd00118">
    <property type="entry name" value="LysM"/>
    <property type="match status" value="1"/>
</dbReference>
<dbReference type="InterPro" id="IPR002508">
    <property type="entry name" value="MurNAc-LAA_cat"/>
</dbReference>
<protein>
    <recommendedName>
        <fullName evidence="9">N-acetylmuramoyl-L-alanine amidase AmiC</fullName>
        <ecNumber evidence="4">3.5.1.28</ecNumber>
    </recommendedName>
</protein>
<evidence type="ECO:0000256" key="4">
    <source>
        <dbReference type="ARBA" id="ARBA00011901"/>
    </source>
</evidence>
<dbReference type="Proteomes" id="UP000298133">
    <property type="component" value="Unassembled WGS sequence"/>
</dbReference>
<dbReference type="InterPro" id="IPR021731">
    <property type="entry name" value="AMIN_dom"/>
</dbReference>
<dbReference type="GO" id="GO:0030288">
    <property type="term" value="C:outer membrane-bounded periplasmic space"/>
    <property type="evidence" value="ECO:0007669"/>
    <property type="project" value="TreeGrafter"/>
</dbReference>
<feature type="domain" description="LysM" evidence="10">
    <location>
        <begin position="402"/>
        <end position="445"/>
    </location>
</feature>
<evidence type="ECO:0000256" key="5">
    <source>
        <dbReference type="ARBA" id="ARBA00022729"/>
    </source>
</evidence>
<dbReference type="Pfam" id="PF01520">
    <property type="entry name" value="Amidase_3"/>
    <property type="match status" value="1"/>
</dbReference>
<dbReference type="AlphaFoldDB" id="A0A4Y8UIB9"/>
<evidence type="ECO:0000256" key="6">
    <source>
        <dbReference type="ARBA" id="ARBA00022764"/>
    </source>
</evidence>
<dbReference type="SMART" id="SM00646">
    <property type="entry name" value="Ami_3"/>
    <property type="match status" value="1"/>
</dbReference>
<dbReference type="InterPro" id="IPR018392">
    <property type="entry name" value="LysM"/>
</dbReference>
<dbReference type="Gene3D" id="2.60.40.3500">
    <property type="match status" value="1"/>
</dbReference>
<dbReference type="EMBL" id="SPIA01000003">
    <property type="protein sequence ID" value="TFH67469.1"/>
    <property type="molecule type" value="Genomic_DNA"/>
</dbReference>
<evidence type="ECO:0000259" key="10">
    <source>
        <dbReference type="PROSITE" id="PS51782"/>
    </source>
</evidence>
<dbReference type="GO" id="GO:0071555">
    <property type="term" value="P:cell wall organization"/>
    <property type="evidence" value="ECO:0007669"/>
    <property type="project" value="UniProtKB-KW"/>
</dbReference>
<evidence type="ECO:0000313" key="12">
    <source>
        <dbReference type="Proteomes" id="UP000298133"/>
    </source>
</evidence>
<keyword evidence="8" id="KW-0961">Cell wall biogenesis/degradation</keyword>
<accession>A0A4Y8UIB9</accession>
<dbReference type="GO" id="GO:0008745">
    <property type="term" value="F:N-acetylmuramoyl-L-alanine amidase activity"/>
    <property type="evidence" value="ECO:0007669"/>
    <property type="project" value="UniProtKB-EC"/>
</dbReference>
<keyword evidence="7" id="KW-0378">Hydrolase</keyword>
<dbReference type="CDD" id="cd02696">
    <property type="entry name" value="MurNAc-LAA"/>
    <property type="match status" value="1"/>
</dbReference>
<dbReference type="PANTHER" id="PTHR30404:SF0">
    <property type="entry name" value="N-ACETYLMURAMOYL-L-ALANINE AMIDASE AMIC"/>
    <property type="match status" value="1"/>
</dbReference>
<gene>
    <name evidence="11" type="ORF">E3W66_08245</name>
</gene>
<evidence type="ECO:0000256" key="7">
    <source>
        <dbReference type="ARBA" id="ARBA00022801"/>
    </source>
</evidence>
<dbReference type="Gene3D" id="3.40.630.40">
    <property type="entry name" value="Zn-dependent exopeptidases"/>
    <property type="match status" value="1"/>
</dbReference>
<evidence type="ECO:0000256" key="1">
    <source>
        <dbReference type="ARBA" id="ARBA00001561"/>
    </source>
</evidence>
<dbReference type="InterPro" id="IPR050695">
    <property type="entry name" value="N-acetylmuramoyl_amidase_3"/>
</dbReference>
<sequence length="451" mass="48749">MVATAAERRGVAVRRWLTWLATGLLLVAGTASAALVSELRHSEHNGNLRLVLESQIPLRYQLTQLAQPHRWVIDLSTAQLPPALQQQLVALADNSKLVTAVRVAARGDGWRLVLESAQPLALVAAQLPASEASGSRSVFDLSATAVANRTLAEVVGKRRRDIIVAIDAGHGGRDPGALGPYNIQEKQVTFAIAKQLAAIVDASPGFKSYLVRSGDEFIPLRQRSAAARAQRADLFISIHADAFTNPQAHGASVYALSVNGASSEAASFLAERENNADLIGGVDPLNIQQREESVANLLVDLSRDYTLRSSGEIGEQVLSELGSVARLHKKKVEKAAFIVLKSLDMPSLLIETGFISNPQEAKRLSDKRYQRRMAQAIFNGIYRYYLANPPPDSYLADPQALRVHIVQRGDTLSEIAARYNVSQSALRARNKLSSSAIKIGQKLLIPAAAGD</sequence>
<dbReference type="PANTHER" id="PTHR30404">
    <property type="entry name" value="N-ACETYLMURAMOYL-L-ALANINE AMIDASE"/>
    <property type="match status" value="1"/>
</dbReference>
<comment type="caution">
    <text evidence="11">The sequence shown here is derived from an EMBL/GenBank/DDBJ whole genome shotgun (WGS) entry which is preliminary data.</text>
</comment>
<dbReference type="Gene3D" id="3.10.350.10">
    <property type="entry name" value="LysM domain"/>
    <property type="match status" value="1"/>
</dbReference>
<evidence type="ECO:0000256" key="3">
    <source>
        <dbReference type="ARBA" id="ARBA00010860"/>
    </source>
</evidence>
<dbReference type="PROSITE" id="PS51782">
    <property type="entry name" value="LYSM"/>
    <property type="match status" value="1"/>
</dbReference>
<dbReference type="InterPro" id="IPR036779">
    <property type="entry name" value="LysM_dom_sf"/>
</dbReference>
<reference evidence="11 12" key="1">
    <citation type="submission" date="2019-03" db="EMBL/GenBank/DDBJ databases">
        <title>Draft genome of Gammaproteobacteria bacterium LSUCC0057, a member of the SAR92 clade.</title>
        <authorList>
            <person name="Lanclos V.C."/>
            <person name="Doiron C."/>
            <person name="Henson M.W."/>
            <person name="Thrash J.C."/>
        </authorList>
    </citation>
    <scope>NUCLEOTIDE SEQUENCE [LARGE SCALE GENOMIC DNA]</scope>
    <source>
        <strain evidence="11 12">LSUCC0057</strain>
    </source>
</reference>
<comment type="subcellular location">
    <subcellularLocation>
        <location evidence="2">Periplasm</location>
    </subcellularLocation>
</comment>
<dbReference type="FunFam" id="3.40.630.40:FF:000001">
    <property type="entry name" value="N-acetylmuramoyl-L-alanine amidase"/>
    <property type="match status" value="1"/>
</dbReference>
<proteinExistence type="inferred from homology"/>
<organism evidence="11 12">
    <name type="scientific">Gammaproteobacteria bacterium LSUCC0057</name>
    <dbReference type="NCBI Taxonomy" id="2559237"/>
    <lineage>
        <taxon>Bacteria</taxon>
        <taxon>Pseudomonadati</taxon>
        <taxon>Pseudomonadota</taxon>
        <taxon>Gammaproteobacteria</taxon>
        <taxon>Cellvibrionales</taxon>
        <taxon>Porticoccaceae</taxon>
        <taxon>SAR92 clade</taxon>
    </lineage>
</organism>
<dbReference type="GO" id="GO:0009253">
    <property type="term" value="P:peptidoglycan catabolic process"/>
    <property type="evidence" value="ECO:0007669"/>
    <property type="project" value="InterPro"/>
</dbReference>
<dbReference type="EC" id="3.5.1.28" evidence="4"/>
<keyword evidence="6" id="KW-0574">Periplasm</keyword>
<keyword evidence="12" id="KW-1185">Reference proteome</keyword>
<evidence type="ECO:0000313" key="11">
    <source>
        <dbReference type="EMBL" id="TFH67469.1"/>
    </source>
</evidence>
<keyword evidence="5" id="KW-0732">Signal</keyword>
<dbReference type="SMART" id="SM00257">
    <property type="entry name" value="LysM"/>
    <property type="match status" value="1"/>
</dbReference>
<dbReference type="SUPFAM" id="SSF54106">
    <property type="entry name" value="LysM domain"/>
    <property type="match status" value="1"/>
</dbReference>
<dbReference type="Pfam" id="PF01476">
    <property type="entry name" value="LysM"/>
    <property type="match status" value="1"/>
</dbReference>
<evidence type="ECO:0000256" key="8">
    <source>
        <dbReference type="ARBA" id="ARBA00023316"/>
    </source>
</evidence>
<evidence type="ECO:0000256" key="2">
    <source>
        <dbReference type="ARBA" id="ARBA00004418"/>
    </source>
</evidence>
<dbReference type="Pfam" id="PF11741">
    <property type="entry name" value="AMIN"/>
    <property type="match status" value="1"/>
</dbReference>
<evidence type="ECO:0000256" key="9">
    <source>
        <dbReference type="ARBA" id="ARBA00074581"/>
    </source>
</evidence>
<name>A0A4Y8UIB9_9GAMM</name>
<comment type="similarity">
    <text evidence="3">Belongs to the N-acetylmuramoyl-L-alanine amidase 3 family.</text>
</comment>
<dbReference type="SUPFAM" id="SSF53187">
    <property type="entry name" value="Zn-dependent exopeptidases"/>
    <property type="match status" value="1"/>
</dbReference>